<feature type="compositionally biased region" description="Basic and acidic residues" evidence="1">
    <location>
        <begin position="21"/>
        <end position="30"/>
    </location>
</feature>
<dbReference type="Proteomes" id="UP000265618">
    <property type="component" value="Unassembled WGS sequence"/>
</dbReference>
<accession>A0A9K3D1Q7</accession>
<evidence type="ECO:0000313" key="3">
    <source>
        <dbReference type="Proteomes" id="UP000265618"/>
    </source>
</evidence>
<evidence type="ECO:0000256" key="1">
    <source>
        <dbReference type="SAM" id="MobiDB-lite"/>
    </source>
</evidence>
<dbReference type="AlphaFoldDB" id="A0A9K3D1Q7"/>
<name>A0A9K3D1Q7_9EUKA</name>
<keyword evidence="3" id="KW-1185">Reference proteome</keyword>
<reference evidence="2 3" key="1">
    <citation type="journal article" date="2018" name="PLoS ONE">
        <title>The draft genome of Kipferlia bialata reveals reductive genome evolution in fornicate parasites.</title>
        <authorList>
            <person name="Tanifuji G."/>
            <person name="Takabayashi S."/>
            <person name="Kume K."/>
            <person name="Takagi M."/>
            <person name="Nakayama T."/>
            <person name="Kamikawa R."/>
            <person name="Inagaki Y."/>
            <person name="Hashimoto T."/>
        </authorList>
    </citation>
    <scope>NUCLEOTIDE SEQUENCE [LARGE SCALE GENOMIC DNA]</scope>
    <source>
        <strain evidence="2">NY0173</strain>
    </source>
</reference>
<organism evidence="2 3">
    <name type="scientific">Kipferlia bialata</name>
    <dbReference type="NCBI Taxonomy" id="797122"/>
    <lineage>
        <taxon>Eukaryota</taxon>
        <taxon>Metamonada</taxon>
        <taxon>Carpediemonas-like organisms</taxon>
        <taxon>Kipferlia</taxon>
    </lineage>
</organism>
<proteinExistence type="predicted"/>
<sequence length="93" mass="10492">MAEPRETPPMETQDLQSTSPRSEDDWKPKTASEIYGSYAQSFELRRRSTSPRALGERKAPTWHAPPPPENRPALTSSGNIPPPVPRMRPKKKV</sequence>
<comment type="caution">
    <text evidence="2">The sequence shown here is derived from an EMBL/GenBank/DDBJ whole genome shotgun (WGS) entry which is preliminary data.</text>
</comment>
<feature type="region of interest" description="Disordered" evidence="1">
    <location>
        <begin position="1"/>
        <end position="93"/>
    </location>
</feature>
<protein>
    <submittedName>
        <fullName evidence="2">Uncharacterized protein</fullName>
    </submittedName>
</protein>
<evidence type="ECO:0000313" key="2">
    <source>
        <dbReference type="EMBL" id="GIQ86645.1"/>
    </source>
</evidence>
<gene>
    <name evidence="2" type="ORF">KIPB_008536</name>
</gene>
<dbReference type="EMBL" id="BDIP01002670">
    <property type="protein sequence ID" value="GIQ86645.1"/>
    <property type="molecule type" value="Genomic_DNA"/>
</dbReference>